<keyword evidence="4" id="KW-1133">Transmembrane helix</keyword>
<feature type="domain" description="DUF4097" evidence="8">
    <location>
        <begin position="148"/>
        <end position="348"/>
    </location>
</feature>
<keyword evidence="2" id="KW-1003">Cell membrane</keyword>
<dbReference type="Proteomes" id="UP000004302">
    <property type="component" value="Chromosome"/>
</dbReference>
<gene>
    <name evidence="9" type="ORF">NT03LS_2784</name>
</gene>
<dbReference type="InterPro" id="IPR052027">
    <property type="entry name" value="PspC"/>
</dbReference>
<name>E3ZTD0_LISSE</name>
<dbReference type="PANTHER" id="PTHR33885">
    <property type="entry name" value="PHAGE SHOCK PROTEIN C"/>
    <property type="match status" value="1"/>
</dbReference>
<dbReference type="InterPro" id="IPR007168">
    <property type="entry name" value="Phageshock_PspC_N"/>
</dbReference>
<proteinExistence type="predicted"/>
<reference evidence="9" key="1">
    <citation type="journal article" date="2010" name="Microbiol. Resour. Announc.">
        <title>Comparative genomics of the bacterial genus Listeria: Genome evolution is characterized by limited gene acquisition and limited gene loss.</title>
        <authorList>
            <person name="den Bakker H.C."/>
            <person name="Cummings C.A."/>
            <person name="Ferreira V."/>
            <person name="Vatta P."/>
            <person name="Orsi R.H."/>
            <person name="Degoricija L."/>
            <person name="Barker M."/>
            <person name="Petrauskene O."/>
            <person name="Furtado M.R."/>
            <person name="Wiedmann M."/>
        </authorList>
    </citation>
    <scope>NUCLEOTIDE SEQUENCE [LARGE SCALE GENOMIC DNA]</scope>
    <source>
        <strain evidence="9">FSL N1-067</strain>
    </source>
</reference>
<feature type="region of interest" description="Disordered" evidence="6">
    <location>
        <begin position="107"/>
        <end position="133"/>
    </location>
</feature>
<protein>
    <submittedName>
        <fullName evidence="9">PspC domain-containing protein</fullName>
    </submittedName>
</protein>
<sequence>MKKGRASMDKKLRRSRVDRKVGGVFGGLAEFLGIDATLLRLIYIVIAIITMKTGIAIIAYIIALFVIPSADTSTEEVLEQRRRRVDEKMRRHTGHNEVRQEVRQAMREKHRHVNKNRNNHPHNHPRRKEERPRPVREFNFDNVTFRSFTIRVATGDVIIRSWDKDQMKIRAVLAVHEKARSIRQLSEEKIWDYFFSQTMLDISPDSFTFESKNELLKTDLVITIPKRLYEQVKIQLLNGNLKYDDTAAEDAIIKTRHGDIRSSGASGKFLSTESADGEIFFKRSTVENVDMSTAKGDIALQGNFLTTIAKASQGDVEYILENETSSAADLEAPNGDIRIQIPPTWNVDGTLGTKKEKIYFDLKNAKIWDDAERNFVFTQNAEEISMATLQAKVGNGIIKVSELENKSV</sequence>
<dbReference type="EMBL" id="ADXJ01000908">
    <property type="protein sequence ID" value="EFR99121.1"/>
    <property type="molecule type" value="Genomic_DNA"/>
</dbReference>
<dbReference type="Pfam" id="PF13349">
    <property type="entry name" value="DUF4097"/>
    <property type="match status" value="1"/>
</dbReference>
<dbReference type="GO" id="GO:0005886">
    <property type="term" value="C:plasma membrane"/>
    <property type="evidence" value="ECO:0007669"/>
    <property type="project" value="UniProtKB-SubCell"/>
</dbReference>
<dbReference type="InterPro" id="IPR016599">
    <property type="entry name" value="UCP012569"/>
</dbReference>
<feature type="domain" description="Phage shock protein PspC N-terminal" evidence="7">
    <location>
        <begin position="10"/>
        <end position="69"/>
    </location>
</feature>
<dbReference type="HOGENOM" id="CLU_682961_0_0_9"/>
<feature type="compositionally biased region" description="Basic residues" evidence="6">
    <location>
        <begin position="108"/>
        <end position="126"/>
    </location>
</feature>
<dbReference type="PATRIC" id="fig|702453.3.peg.2342"/>
<evidence type="ECO:0000256" key="6">
    <source>
        <dbReference type="SAM" id="MobiDB-lite"/>
    </source>
</evidence>
<evidence type="ECO:0000256" key="1">
    <source>
        <dbReference type="ARBA" id="ARBA00004162"/>
    </source>
</evidence>
<dbReference type="PIRSF" id="PIRSF012569">
    <property type="entry name" value="UCP012569"/>
    <property type="match status" value="1"/>
</dbReference>
<organism evidence="9">
    <name type="scientific">Listeria seeligeri FSL N1-067</name>
    <dbReference type="NCBI Taxonomy" id="702453"/>
    <lineage>
        <taxon>Bacteria</taxon>
        <taxon>Bacillati</taxon>
        <taxon>Bacillota</taxon>
        <taxon>Bacilli</taxon>
        <taxon>Bacillales</taxon>
        <taxon>Listeriaceae</taxon>
        <taxon>Listeria</taxon>
    </lineage>
</organism>
<evidence type="ECO:0000256" key="4">
    <source>
        <dbReference type="ARBA" id="ARBA00022989"/>
    </source>
</evidence>
<dbReference type="InterPro" id="IPR025164">
    <property type="entry name" value="Toastrack_DUF4097"/>
</dbReference>
<keyword evidence="3" id="KW-0812">Transmembrane</keyword>
<evidence type="ECO:0000313" key="9">
    <source>
        <dbReference type="EMBL" id="EFR99121.1"/>
    </source>
</evidence>
<evidence type="ECO:0000259" key="8">
    <source>
        <dbReference type="Pfam" id="PF13349"/>
    </source>
</evidence>
<comment type="subcellular location">
    <subcellularLocation>
        <location evidence="1">Cell membrane</location>
        <topology evidence="1">Single-pass membrane protein</topology>
    </subcellularLocation>
</comment>
<accession>E3ZTD0</accession>
<evidence type="ECO:0000259" key="7">
    <source>
        <dbReference type="Pfam" id="PF04024"/>
    </source>
</evidence>
<dbReference type="PANTHER" id="PTHR33885:SF3">
    <property type="entry name" value="PHAGE SHOCK PROTEIN C"/>
    <property type="match status" value="1"/>
</dbReference>
<comment type="caution">
    <text evidence="9">The sequence shown here is derived from an EMBL/GenBank/DDBJ whole genome shotgun (WGS) entry which is preliminary data.</text>
</comment>
<evidence type="ECO:0000256" key="2">
    <source>
        <dbReference type="ARBA" id="ARBA00022475"/>
    </source>
</evidence>
<keyword evidence="5" id="KW-0472">Membrane</keyword>
<dbReference type="AlphaFoldDB" id="E3ZTD0"/>
<evidence type="ECO:0000256" key="5">
    <source>
        <dbReference type="ARBA" id="ARBA00023136"/>
    </source>
</evidence>
<evidence type="ECO:0000256" key="3">
    <source>
        <dbReference type="ARBA" id="ARBA00022692"/>
    </source>
</evidence>
<dbReference type="Pfam" id="PF04024">
    <property type="entry name" value="PspC"/>
    <property type="match status" value="1"/>
</dbReference>